<dbReference type="Gene3D" id="3.30.565.10">
    <property type="entry name" value="Histidine kinase-like ATPase, C-terminal domain"/>
    <property type="match status" value="1"/>
</dbReference>
<dbReference type="SUPFAM" id="SSF55874">
    <property type="entry name" value="ATPase domain of HSP90 chaperone/DNA topoisomerase II/histidine kinase"/>
    <property type="match status" value="1"/>
</dbReference>
<dbReference type="Pfam" id="PF13581">
    <property type="entry name" value="HATPase_c_2"/>
    <property type="match status" value="1"/>
</dbReference>
<keyword evidence="3" id="KW-1185">Reference proteome</keyword>
<reference evidence="2 3" key="2">
    <citation type="journal article" date="2011" name="Mol. Biol. Evol.">
        <title>Unity in variety--the pan-genome of the Chlamydiae.</title>
        <authorList>
            <person name="Collingro A."/>
            <person name="Tischler P."/>
            <person name="Weinmaier T."/>
            <person name="Penz T."/>
            <person name="Heinz E."/>
            <person name="Brunham R.C."/>
            <person name="Read T.D."/>
            <person name="Bavoil P.M."/>
            <person name="Sachse K."/>
            <person name="Kahane S."/>
            <person name="Friedman M.G."/>
            <person name="Rattei T."/>
            <person name="Myers G.S."/>
            <person name="Horn M."/>
        </authorList>
    </citation>
    <scope>NUCLEOTIDE SEQUENCE [LARGE SCALE GENOMIC DNA]</scope>
    <source>
        <strain evidence="3">ATCC VR-1471 / Z</strain>
    </source>
</reference>
<dbReference type="EMBL" id="FR872582">
    <property type="protein sequence ID" value="CCB90034.1"/>
    <property type="molecule type" value="Genomic_DNA"/>
</dbReference>
<dbReference type="KEGG" id="sng:SNE_A21570"/>
<evidence type="ECO:0000313" key="3">
    <source>
        <dbReference type="Proteomes" id="UP000000496"/>
    </source>
</evidence>
<reference key="1">
    <citation type="journal article" date="2011" name="Mol. Biol. Evol.">
        <title>Unity in variety -- the pan-genome of the Chlamydiae.</title>
        <authorList>
            <person name="Collingro A."/>
            <person name="Tischler P."/>
            <person name="Weinmaier T."/>
            <person name="Penz T."/>
            <person name="Heinz E."/>
            <person name="Brunham R.C."/>
            <person name="Read T.D."/>
            <person name="Bavoil P.M."/>
            <person name="Sachse K."/>
            <person name="Kahane S."/>
            <person name="Friedman M.G."/>
            <person name="Rattei T."/>
            <person name="Myers G.S.A."/>
            <person name="Horn M."/>
        </authorList>
    </citation>
    <scope>NUCLEOTIDE SEQUENCE</scope>
    <source>
        <strain>Z</strain>
    </source>
</reference>
<keyword evidence="2" id="KW-0808">Transferase</keyword>
<dbReference type="HOGENOM" id="CLU_090336_24_2_0"/>
<dbReference type="InterPro" id="IPR036890">
    <property type="entry name" value="HATPase_C_sf"/>
</dbReference>
<dbReference type="OrthoDB" id="9792240at2"/>
<gene>
    <name evidence="2" type="primary">rsbW</name>
    <name evidence="2" type="ordered locus">SNE_A21570</name>
</gene>
<protein>
    <submittedName>
        <fullName evidence="2">Putative rsbW, negative regulator of sigma-B activity (Switch protein/serine kinase)</fullName>
    </submittedName>
</protein>
<keyword evidence="2" id="KW-0418">Kinase</keyword>
<dbReference type="GO" id="GO:0016301">
    <property type="term" value="F:kinase activity"/>
    <property type="evidence" value="ECO:0007669"/>
    <property type="project" value="UniProtKB-KW"/>
</dbReference>
<dbReference type="RefSeq" id="WP_013944500.1">
    <property type="nucleotide sequence ID" value="NC_015713.1"/>
</dbReference>
<dbReference type="AlphaFoldDB" id="F8L404"/>
<accession>F8L404</accession>
<evidence type="ECO:0000313" key="2">
    <source>
        <dbReference type="EMBL" id="CCB90034.1"/>
    </source>
</evidence>
<dbReference type="eggNOG" id="COG2172">
    <property type="taxonomic scope" value="Bacteria"/>
</dbReference>
<sequence length="141" mass="16153">MTEPIQSANSTFSANISSLRPMLAWIISQIEESPFDQAELRRIEVALEEALVNIIHYAYLDQEGEIEITCNYFPEDQIEIIIKDYGIPFNPLENGQKIDRMAPIEERTVGGLGISFMKELMDKMEYSREGDANILTLKKYC</sequence>
<dbReference type="InterPro" id="IPR003594">
    <property type="entry name" value="HATPase_dom"/>
</dbReference>
<proteinExistence type="predicted"/>
<dbReference type="CDD" id="cd16936">
    <property type="entry name" value="HATPase_RsbW-like"/>
    <property type="match status" value="1"/>
</dbReference>
<evidence type="ECO:0000259" key="1">
    <source>
        <dbReference type="Pfam" id="PF13581"/>
    </source>
</evidence>
<dbReference type="STRING" id="331113.SNE_A21570"/>
<dbReference type="Proteomes" id="UP000000496">
    <property type="component" value="Chromosome gsn.131"/>
</dbReference>
<feature type="domain" description="Histidine kinase/HSP90-like ATPase" evidence="1">
    <location>
        <begin position="12"/>
        <end position="139"/>
    </location>
</feature>
<organism evidence="2 3">
    <name type="scientific">Simkania negevensis (strain ATCC VR-1471 / DSM 27360 / Z)</name>
    <dbReference type="NCBI Taxonomy" id="331113"/>
    <lineage>
        <taxon>Bacteria</taxon>
        <taxon>Pseudomonadati</taxon>
        <taxon>Chlamydiota</taxon>
        <taxon>Chlamydiia</taxon>
        <taxon>Parachlamydiales</taxon>
        <taxon>Simkaniaceae</taxon>
        <taxon>Simkania</taxon>
    </lineage>
</organism>
<name>F8L404_SIMNZ</name>